<sequence>MSKFDVIVVGAGPAGLAFARALAGTGLSLAVVERQTRESLENAAFDGREIALTHRSVAHLRDLGAWDRIDPAEVAPLREARVFNGRSPLALSFDTAGTDADRLGTLIPNHCIRRALFAATKDQPGFTLVDGATVKAAGTDRKGAWVELSDGSRLEGRLLIAADSRFSAIRDQLGIGARINRLGKSMMVCRVTHEGDHEGVATEWFDHGQTFAMLPLNGHMSSAVLTLPSHEIDRIAALPRDALGQELTRRYHRRLGAMQVVADPQVYPLAVTWSRHFAATRAALIGDAAVGMHPVTAHGFNLGLAGAVRLAALIRQAAARGRDIGSSLLLRRYEAGHRLASRPVYDATAMIVGLYTAEDPAARLARHVTLKAAARLPYIRHGVRQLLLQH</sequence>
<dbReference type="Proteomes" id="UP000004728">
    <property type="component" value="Unassembled WGS sequence"/>
</dbReference>
<dbReference type="NCBIfam" id="TIGR01988">
    <property type="entry name" value="Ubi-OHases"/>
    <property type="match status" value="1"/>
</dbReference>
<evidence type="ECO:0000256" key="6">
    <source>
        <dbReference type="ARBA" id="ARBA00023002"/>
    </source>
</evidence>
<dbReference type="Gene3D" id="3.50.50.60">
    <property type="entry name" value="FAD/NAD(P)-binding domain"/>
    <property type="match status" value="2"/>
</dbReference>
<evidence type="ECO:0000256" key="3">
    <source>
        <dbReference type="ARBA" id="ARBA00005349"/>
    </source>
</evidence>
<keyword evidence="4" id="KW-0285">Flavoprotein</keyword>
<evidence type="ECO:0000256" key="7">
    <source>
        <dbReference type="ARBA" id="ARBA00023033"/>
    </source>
</evidence>
<comment type="pathway">
    <text evidence="2">Cofactor biosynthesis; ubiquinone biosynthesis.</text>
</comment>
<dbReference type="eggNOG" id="COG0654">
    <property type="taxonomic scope" value="Bacteria"/>
</dbReference>
<dbReference type="UniPathway" id="UPA00232"/>
<evidence type="ECO:0000256" key="1">
    <source>
        <dbReference type="ARBA" id="ARBA00001974"/>
    </source>
</evidence>
<dbReference type="Pfam" id="PF01494">
    <property type="entry name" value="FAD_binding_3"/>
    <property type="match status" value="1"/>
</dbReference>
<dbReference type="OrthoDB" id="9796623at2"/>
<comment type="similarity">
    <text evidence="3">Belongs to the UbiH/COQ6 family.</text>
</comment>
<organism evidence="9 10">
    <name type="scientific">Novosphingobium nitrogenifigens DSM 19370</name>
    <dbReference type="NCBI Taxonomy" id="983920"/>
    <lineage>
        <taxon>Bacteria</taxon>
        <taxon>Pseudomonadati</taxon>
        <taxon>Pseudomonadota</taxon>
        <taxon>Alphaproteobacteria</taxon>
        <taxon>Sphingomonadales</taxon>
        <taxon>Sphingomonadaceae</taxon>
        <taxon>Novosphingobium</taxon>
    </lineage>
</organism>
<dbReference type="NCBIfam" id="NF006593">
    <property type="entry name" value="PRK09126.1"/>
    <property type="match status" value="1"/>
</dbReference>
<protein>
    <recommendedName>
        <fullName evidence="8">FAD-binding domain-containing protein</fullName>
    </recommendedName>
</protein>
<dbReference type="EMBL" id="AEWJ01000037">
    <property type="protein sequence ID" value="EGD59198.1"/>
    <property type="molecule type" value="Genomic_DNA"/>
</dbReference>
<dbReference type="SUPFAM" id="SSF51905">
    <property type="entry name" value="FAD/NAD(P)-binding domain"/>
    <property type="match status" value="1"/>
</dbReference>
<keyword evidence="5" id="KW-0274">FAD</keyword>
<dbReference type="GO" id="GO:0071949">
    <property type="term" value="F:FAD binding"/>
    <property type="evidence" value="ECO:0007669"/>
    <property type="project" value="InterPro"/>
</dbReference>
<name>F1Z827_9SPHN</name>
<accession>F1Z827</accession>
<evidence type="ECO:0000313" key="10">
    <source>
        <dbReference type="Proteomes" id="UP000004728"/>
    </source>
</evidence>
<evidence type="ECO:0000313" key="9">
    <source>
        <dbReference type="EMBL" id="EGD59198.1"/>
    </source>
</evidence>
<comment type="caution">
    <text evidence="9">The sequence shown here is derived from an EMBL/GenBank/DDBJ whole genome shotgun (WGS) entry which is preliminary data.</text>
</comment>
<dbReference type="GO" id="GO:0006744">
    <property type="term" value="P:ubiquinone biosynthetic process"/>
    <property type="evidence" value="ECO:0007669"/>
    <property type="project" value="UniProtKB-UniPathway"/>
</dbReference>
<dbReference type="InterPro" id="IPR051205">
    <property type="entry name" value="UbiH/COQ6_monooxygenase"/>
</dbReference>
<evidence type="ECO:0000256" key="2">
    <source>
        <dbReference type="ARBA" id="ARBA00004749"/>
    </source>
</evidence>
<keyword evidence="7" id="KW-0503">Monooxygenase</keyword>
<dbReference type="HOGENOM" id="CLU_009665_8_1_5"/>
<dbReference type="AlphaFoldDB" id="F1Z827"/>
<feature type="domain" description="FAD-binding" evidence="8">
    <location>
        <begin position="4"/>
        <end position="340"/>
    </location>
</feature>
<dbReference type="PRINTS" id="PR00420">
    <property type="entry name" value="RNGMNOXGNASE"/>
</dbReference>
<evidence type="ECO:0000256" key="4">
    <source>
        <dbReference type="ARBA" id="ARBA00022630"/>
    </source>
</evidence>
<dbReference type="PANTHER" id="PTHR43876">
    <property type="entry name" value="UBIQUINONE BIOSYNTHESIS MONOOXYGENASE COQ6, MITOCHONDRIAL"/>
    <property type="match status" value="1"/>
</dbReference>
<dbReference type="InParanoid" id="F1Z827"/>
<proteinExistence type="inferred from homology"/>
<dbReference type="InterPro" id="IPR002938">
    <property type="entry name" value="FAD-bd"/>
</dbReference>
<dbReference type="STRING" id="983920.Y88_1260"/>
<dbReference type="RefSeq" id="WP_008065378.1">
    <property type="nucleotide sequence ID" value="NZ_AQWK01000001.1"/>
</dbReference>
<dbReference type="PANTHER" id="PTHR43876:SF25">
    <property type="entry name" value="MONOOXYGENASE NMA2164"/>
    <property type="match status" value="1"/>
</dbReference>
<gene>
    <name evidence="9" type="ORF">Y88_1260</name>
</gene>
<evidence type="ECO:0000256" key="5">
    <source>
        <dbReference type="ARBA" id="ARBA00022827"/>
    </source>
</evidence>
<reference evidence="9 10" key="1">
    <citation type="journal article" date="2012" name="J. Bacteriol.">
        <title>Draft Genome Sequence of Novosphingobium nitrogenifigens Y88T.</title>
        <authorList>
            <person name="Strabala T.J."/>
            <person name="Macdonald L."/>
            <person name="Liu V."/>
            <person name="Smit A.M."/>
        </authorList>
    </citation>
    <scope>NUCLEOTIDE SEQUENCE [LARGE SCALE GENOMIC DNA]</scope>
    <source>
        <strain evidence="9 10">DSM 19370</strain>
    </source>
</reference>
<dbReference type="GO" id="GO:0016705">
    <property type="term" value="F:oxidoreductase activity, acting on paired donors, with incorporation or reduction of molecular oxygen"/>
    <property type="evidence" value="ECO:0007669"/>
    <property type="project" value="InterPro"/>
</dbReference>
<comment type="cofactor">
    <cofactor evidence="1">
        <name>FAD</name>
        <dbReference type="ChEBI" id="CHEBI:57692"/>
    </cofactor>
</comment>
<keyword evidence="10" id="KW-1185">Reference proteome</keyword>
<dbReference type="InterPro" id="IPR036188">
    <property type="entry name" value="FAD/NAD-bd_sf"/>
</dbReference>
<dbReference type="GO" id="GO:0004497">
    <property type="term" value="F:monooxygenase activity"/>
    <property type="evidence" value="ECO:0007669"/>
    <property type="project" value="UniProtKB-KW"/>
</dbReference>
<evidence type="ECO:0000259" key="8">
    <source>
        <dbReference type="Pfam" id="PF01494"/>
    </source>
</evidence>
<keyword evidence="6" id="KW-0560">Oxidoreductase</keyword>
<dbReference type="InterPro" id="IPR010971">
    <property type="entry name" value="UbiH/COQ6"/>
</dbReference>